<protein>
    <submittedName>
        <fullName evidence="1">Tellurite resistance TerB family protein</fullName>
    </submittedName>
</protein>
<dbReference type="Proteomes" id="UP000664288">
    <property type="component" value="Unassembled WGS sequence"/>
</dbReference>
<name>A0ABS3J5F9_9HYPH</name>
<organism evidence="1 2">
    <name type="scientific">Jiella sonneratiae</name>
    <dbReference type="NCBI Taxonomy" id="2816856"/>
    <lineage>
        <taxon>Bacteria</taxon>
        <taxon>Pseudomonadati</taxon>
        <taxon>Pseudomonadota</taxon>
        <taxon>Alphaproteobacteria</taxon>
        <taxon>Hyphomicrobiales</taxon>
        <taxon>Aurantimonadaceae</taxon>
        <taxon>Jiella</taxon>
    </lineage>
</organism>
<comment type="caution">
    <text evidence="1">The sequence shown here is derived from an EMBL/GenBank/DDBJ whole genome shotgun (WGS) entry which is preliminary data.</text>
</comment>
<proteinExistence type="predicted"/>
<reference evidence="1 2" key="1">
    <citation type="submission" date="2021-03" db="EMBL/GenBank/DDBJ databases">
        <title>Whole genome sequence of Jiella sp. MQZ13P-4.</title>
        <authorList>
            <person name="Tuo L."/>
        </authorList>
    </citation>
    <scope>NUCLEOTIDE SEQUENCE [LARGE SCALE GENOMIC DNA]</scope>
    <source>
        <strain evidence="1 2">MQZ13P-4</strain>
    </source>
</reference>
<accession>A0ABS3J5F9</accession>
<dbReference type="InterPro" id="IPR029024">
    <property type="entry name" value="TerB-like"/>
</dbReference>
<dbReference type="CDD" id="cd07176">
    <property type="entry name" value="terB"/>
    <property type="match status" value="1"/>
</dbReference>
<evidence type="ECO:0000313" key="1">
    <source>
        <dbReference type="EMBL" id="MBO0904193.1"/>
    </source>
</evidence>
<gene>
    <name evidence="1" type="ORF">J1C47_11105</name>
</gene>
<evidence type="ECO:0000313" key="2">
    <source>
        <dbReference type="Proteomes" id="UP000664288"/>
    </source>
</evidence>
<dbReference type="RefSeq" id="WP_207350830.1">
    <property type="nucleotide sequence ID" value="NZ_JAFMPY010000009.1"/>
</dbReference>
<dbReference type="EMBL" id="JAFMPY010000009">
    <property type="protein sequence ID" value="MBO0904193.1"/>
    <property type="molecule type" value="Genomic_DNA"/>
</dbReference>
<keyword evidence="2" id="KW-1185">Reference proteome</keyword>
<sequence>MAELTAQDALIHLMIAAAAADGQISGIEQREFTVLLSTLPAFDGFERSRLPAIAGDCAELLDREDGIDLIIDAALAALPKALHETAYALAVEVTAADVSASEPELRLLEMLRDAFELDRLTAGAIEHSARVRYRRIDR</sequence>
<dbReference type="SUPFAM" id="SSF158682">
    <property type="entry name" value="TerB-like"/>
    <property type="match status" value="1"/>
</dbReference>
<dbReference type="Gene3D" id="1.10.3680.10">
    <property type="entry name" value="TerB-like"/>
    <property type="match status" value="1"/>
</dbReference>